<dbReference type="PRINTS" id="PR00051">
    <property type="entry name" value="DNAA"/>
</dbReference>
<dbReference type="Gene3D" id="1.10.8.60">
    <property type="match status" value="1"/>
</dbReference>
<dbReference type="InterPro" id="IPR020591">
    <property type="entry name" value="Chromosome_initiator_DnaA-like"/>
</dbReference>
<dbReference type="InterPro" id="IPR013317">
    <property type="entry name" value="DnaA_dom"/>
</dbReference>
<evidence type="ECO:0000256" key="12">
    <source>
        <dbReference type="SAM" id="Coils"/>
    </source>
</evidence>
<dbReference type="InterPro" id="IPR010921">
    <property type="entry name" value="Trp_repressor/repl_initiator"/>
</dbReference>
<dbReference type="Gene3D" id="3.40.50.300">
    <property type="entry name" value="P-loop containing nucleotide triphosphate hydrolases"/>
    <property type="match status" value="1"/>
</dbReference>
<dbReference type="GO" id="GO:0003688">
    <property type="term" value="F:DNA replication origin binding"/>
    <property type="evidence" value="ECO:0007669"/>
    <property type="project" value="UniProtKB-UniRule"/>
</dbReference>
<accession>D4LA75</accession>
<evidence type="ECO:0000256" key="8">
    <source>
        <dbReference type="HAMAP-Rule" id="MF_00377"/>
    </source>
</evidence>
<comment type="similarity">
    <text evidence="1 8 11">Belongs to the DnaA family.</text>
</comment>
<dbReference type="Pfam" id="PF00308">
    <property type="entry name" value="Bac_DnaA"/>
    <property type="match status" value="1"/>
</dbReference>
<keyword evidence="2 8" id="KW-0963">Cytoplasm</keyword>
<dbReference type="GeneID" id="83155112"/>
<feature type="region of interest" description="Domain IV, binds dsDNA" evidence="8">
    <location>
        <begin position="331"/>
        <end position="455"/>
    </location>
</feature>
<comment type="subcellular location">
    <subcellularLocation>
        <location evidence="8">Cytoplasm</location>
    </subcellularLocation>
</comment>
<evidence type="ECO:0000256" key="6">
    <source>
        <dbReference type="ARBA" id="ARBA00023121"/>
    </source>
</evidence>
<dbReference type="STRING" id="213810.RUM_02770"/>
<keyword evidence="12" id="KW-0175">Coiled coil</keyword>
<dbReference type="Proteomes" id="UP000007054">
    <property type="component" value="Chromosome"/>
</dbReference>
<dbReference type="PATRIC" id="fig|213810.4.peg.182"/>
<reference evidence="15" key="2">
    <citation type="submission" date="2010-03" db="EMBL/GenBank/DDBJ databases">
        <authorList>
            <person name="Pajon A."/>
        </authorList>
    </citation>
    <scope>NUCLEOTIDE SEQUENCE</scope>
    <source>
        <strain evidence="15">Type strain: 18P13</strain>
    </source>
</reference>
<dbReference type="GO" id="GO:0006275">
    <property type="term" value="P:regulation of DNA replication"/>
    <property type="evidence" value="ECO:0007669"/>
    <property type="project" value="UniProtKB-UniRule"/>
</dbReference>
<dbReference type="GO" id="GO:0005524">
    <property type="term" value="F:ATP binding"/>
    <property type="evidence" value="ECO:0007669"/>
    <property type="project" value="UniProtKB-UniRule"/>
</dbReference>
<comment type="domain">
    <text evidence="8">Domain I is involved in oligomerization and binding regulators, domain II is flexibile and of varying length in different bacteria, domain III forms the AAA+ region, while domain IV binds dsDNA.</text>
</comment>
<dbReference type="SUPFAM" id="SSF52540">
    <property type="entry name" value="P-loop containing nucleoside triphosphate hydrolases"/>
    <property type="match status" value="1"/>
</dbReference>
<feature type="binding site" evidence="8">
    <location>
        <position position="160"/>
    </location>
    <ligand>
        <name>ATP</name>
        <dbReference type="ChEBI" id="CHEBI:30616"/>
    </ligand>
</feature>
<organism evidence="15 16">
    <name type="scientific">Ruminococcus champanellensis (strain DSM 18848 / JCM 17042 / KCTC 15320 / 18P13)</name>
    <dbReference type="NCBI Taxonomy" id="213810"/>
    <lineage>
        <taxon>Bacteria</taxon>
        <taxon>Bacillati</taxon>
        <taxon>Bacillota</taxon>
        <taxon>Clostridia</taxon>
        <taxon>Eubacteriales</taxon>
        <taxon>Oscillospiraceae</taxon>
        <taxon>Ruminococcus</taxon>
    </lineage>
</organism>
<dbReference type="HOGENOM" id="CLU_026910_3_0_9"/>
<feature type="binding site" evidence="8">
    <location>
        <position position="159"/>
    </location>
    <ligand>
        <name>ATP</name>
        <dbReference type="ChEBI" id="CHEBI:30616"/>
    </ligand>
</feature>
<dbReference type="KEGG" id="rch:RUM_02770"/>
<dbReference type="SMART" id="SM00382">
    <property type="entry name" value="AAA"/>
    <property type="match status" value="1"/>
</dbReference>
<dbReference type="HAMAP" id="MF_00377">
    <property type="entry name" value="DnaA_bact"/>
    <property type="match status" value="1"/>
</dbReference>
<keyword evidence="7 8" id="KW-0238">DNA-binding</keyword>
<dbReference type="PANTHER" id="PTHR30050">
    <property type="entry name" value="CHROMOSOMAL REPLICATION INITIATOR PROTEIN DNAA"/>
    <property type="match status" value="1"/>
</dbReference>
<evidence type="ECO:0000259" key="14">
    <source>
        <dbReference type="SMART" id="SM00760"/>
    </source>
</evidence>
<feature type="domain" description="AAA+ ATPase" evidence="13">
    <location>
        <begin position="146"/>
        <end position="275"/>
    </location>
</feature>
<evidence type="ECO:0000259" key="13">
    <source>
        <dbReference type="SMART" id="SM00382"/>
    </source>
</evidence>
<reference evidence="15" key="1">
    <citation type="submission" date="2010-03" db="EMBL/GenBank/DDBJ databases">
        <title>The genome sequence of Ruminococcus sp. 18P13.</title>
        <authorList>
            <consortium name="metaHIT consortium -- http://www.metahit.eu/"/>
            <person name="Pajon A."/>
            <person name="Turner K."/>
            <person name="Parkhill J."/>
            <person name="Bernalier A."/>
        </authorList>
    </citation>
    <scope>NUCLEOTIDE SEQUENCE [LARGE SCALE GENOMIC DNA]</scope>
    <source>
        <strain evidence="15">Type strain: 18P13</strain>
    </source>
</reference>
<feature type="region of interest" description="Domain I, interacts with DnaA modulators" evidence="8">
    <location>
        <begin position="1"/>
        <end position="84"/>
    </location>
</feature>
<feature type="binding site" evidence="8">
    <location>
        <position position="161"/>
    </location>
    <ligand>
        <name>ATP</name>
        <dbReference type="ChEBI" id="CHEBI:30616"/>
    </ligand>
</feature>
<proteinExistence type="inferred from homology"/>
<comment type="caution">
    <text evidence="8">Lacks conserved residue(s) required for the propagation of feature annotation.</text>
</comment>
<dbReference type="NCBIfam" id="TIGR00362">
    <property type="entry name" value="DnaA"/>
    <property type="match status" value="1"/>
</dbReference>
<dbReference type="Pfam" id="PF08299">
    <property type="entry name" value="Bac_DnaA_C"/>
    <property type="match status" value="1"/>
</dbReference>
<dbReference type="InterPro" id="IPR038454">
    <property type="entry name" value="DnaA_N_sf"/>
</dbReference>
<dbReference type="CDD" id="cd06571">
    <property type="entry name" value="Bac_DnaA_C"/>
    <property type="match status" value="1"/>
</dbReference>
<dbReference type="GO" id="GO:0005737">
    <property type="term" value="C:cytoplasm"/>
    <property type="evidence" value="ECO:0007669"/>
    <property type="project" value="UniProtKB-SubCell"/>
</dbReference>
<dbReference type="Gene3D" id="3.30.300.180">
    <property type="match status" value="1"/>
</dbReference>
<dbReference type="CDD" id="cd00009">
    <property type="entry name" value="AAA"/>
    <property type="match status" value="1"/>
</dbReference>
<keyword evidence="16" id="KW-1185">Reference proteome</keyword>
<evidence type="ECO:0000313" key="15">
    <source>
        <dbReference type="EMBL" id="CBL16520.1"/>
    </source>
</evidence>
<evidence type="ECO:0000313" key="16">
    <source>
        <dbReference type="Proteomes" id="UP000007054"/>
    </source>
</evidence>
<dbReference type="PANTHER" id="PTHR30050:SF2">
    <property type="entry name" value="CHROMOSOMAL REPLICATION INITIATOR PROTEIN DNAA"/>
    <property type="match status" value="1"/>
</dbReference>
<evidence type="ECO:0000256" key="7">
    <source>
        <dbReference type="ARBA" id="ARBA00023125"/>
    </source>
</evidence>
<gene>
    <name evidence="8" type="primary">dnaA</name>
    <name evidence="15" type="ordered locus">RUM_02770</name>
</gene>
<dbReference type="PROSITE" id="PS01008">
    <property type="entry name" value="DNAA"/>
    <property type="match status" value="1"/>
</dbReference>
<evidence type="ECO:0000256" key="9">
    <source>
        <dbReference type="NCBIfam" id="TIGR00362"/>
    </source>
</evidence>
<dbReference type="RefSeq" id="WP_015557427.1">
    <property type="nucleotide sequence ID" value="NC_021039.1"/>
</dbReference>
<dbReference type="GO" id="GO:0005886">
    <property type="term" value="C:plasma membrane"/>
    <property type="evidence" value="ECO:0007669"/>
    <property type="project" value="TreeGrafter"/>
</dbReference>
<feature type="domain" description="Chromosomal replication initiator DnaA C-terminal" evidence="14">
    <location>
        <begin position="359"/>
        <end position="428"/>
    </location>
</feature>
<evidence type="ECO:0000256" key="1">
    <source>
        <dbReference type="ARBA" id="ARBA00006583"/>
    </source>
</evidence>
<dbReference type="GO" id="GO:0006270">
    <property type="term" value="P:DNA replication initiation"/>
    <property type="evidence" value="ECO:0007669"/>
    <property type="project" value="UniProtKB-UniRule"/>
</dbReference>
<dbReference type="BioCyc" id="RCHA213810:RUM_RS01320-MONOMER"/>
<dbReference type="AlphaFoldDB" id="D4LA75"/>
<evidence type="ECO:0000256" key="2">
    <source>
        <dbReference type="ARBA" id="ARBA00022490"/>
    </source>
</evidence>
<evidence type="ECO:0000256" key="3">
    <source>
        <dbReference type="ARBA" id="ARBA00022705"/>
    </source>
</evidence>
<sequence>MNSFAEVFEQVKKYCIEVGNIGDVAINLWINTLIPVSLDGTKAVLQCNSEFQKGVVLNNFKSLLQEGFRNTLGFDVELEIIIESQKPAEKVDIQELEKKHAQLEKSFEGAEYDYTFDTFIVGKSNEFAYAACTAVAKHDRNKASDTYNPLFIYGPSGLGKTHLMTAIANEMRRNDPNLNIVYVTGETFANELIEAIQKKQDTSLFHDKYRNADVLLVDDVQFIAGKDSTQEEFFHTFNKLHSEGKQIVLTSDRPPKDIKILEDRIRSRFESGLIADISTPDFETRIAIIRRKAELLDLNLPDEVAEFIANRLKTNIRQLEGAVKKLKALKHLAGSQPSIAMAQSVIRDILTDDQPIPITVEKIIAEVANVYGVSPDDIRSNKRSSQISNARKVAIYVVREITQMPLASIGMEFGGRDHSTIVYAVNSISQSIQKDSSLKELVETLIKNIRERGKN</sequence>
<keyword evidence="3 8" id="KW-0235">DNA replication</keyword>
<dbReference type="InterPro" id="IPR001957">
    <property type="entry name" value="Chromosome_initiator_DnaA"/>
</dbReference>
<keyword evidence="4 8" id="KW-0547">Nucleotide-binding</keyword>
<dbReference type="InterPro" id="IPR027417">
    <property type="entry name" value="P-loop_NTPase"/>
</dbReference>
<dbReference type="SUPFAM" id="SSF48295">
    <property type="entry name" value="TrpR-like"/>
    <property type="match status" value="1"/>
</dbReference>
<evidence type="ECO:0000256" key="10">
    <source>
        <dbReference type="RuleBase" id="RU000577"/>
    </source>
</evidence>
<dbReference type="GO" id="GO:0008289">
    <property type="term" value="F:lipid binding"/>
    <property type="evidence" value="ECO:0007669"/>
    <property type="project" value="UniProtKB-KW"/>
</dbReference>
<evidence type="ECO:0000256" key="11">
    <source>
        <dbReference type="RuleBase" id="RU004227"/>
    </source>
</evidence>
<dbReference type="InterPro" id="IPR003593">
    <property type="entry name" value="AAA+_ATPase"/>
</dbReference>
<dbReference type="Gene3D" id="1.10.1750.10">
    <property type="match status" value="1"/>
</dbReference>
<comment type="function">
    <text evidence="8 10">Plays an essential role in the initiation and regulation of chromosomal replication. ATP-DnaA binds to the origin of replication (oriC) to initiate formation of the DNA replication initiation complex once per cell cycle. Binds the DnaA box (a 9 base pair repeat at the origin) and separates the double-stranded (ds)DNA. Forms a right-handed helical filament on oriC DNA; dsDNA binds to the exterior of the filament while single-stranded (ss)DNA is stabiized in the filament's interior. The ATP-DnaA-oriC complex binds and stabilizes one strand of the AT-rich DNA unwinding element (DUE), permitting loading of DNA polymerase. After initiation quickly degrades to an ADP-DnaA complex that is not apt for DNA replication. Binds acidic phospholipids.</text>
</comment>
<name>D4LA75_RUMC1</name>
<feature type="coiled-coil region" evidence="12">
    <location>
        <begin position="86"/>
        <end position="113"/>
    </location>
</feature>
<evidence type="ECO:0000256" key="5">
    <source>
        <dbReference type="ARBA" id="ARBA00022840"/>
    </source>
</evidence>
<feature type="binding site" evidence="8">
    <location>
        <position position="157"/>
    </location>
    <ligand>
        <name>ATP</name>
        <dbReference type="ChEBI" id="CHEBI:30616"/>
    </ligand>
</feature>
<dbReference type="FunFam" id="3.40.50.300:FF:000668">
    <property type="entry name" value="Chromosomal replication initiator protein DnaA"/>
    <property type="match status" value="1"/>
</dbReference>
<dbReference type="InterPro" id="IPR018312">
    <property type="entry name" value="Chromosome_initiator_DnaA_CS"/>
</dbReference>
<dbReference type="InterPro" id="IPR013159">
    <property type="entry name" value="DnaA_C"/>
</dbReference>
<keyword evidence="5 8" id="KW-0067">ATP-binding</keyword>
<dbReference type="SMART" id="SM00760">
    <property type="entry name" value="Bac_DnaA_C"/>
    <property type="match status" value="1"/>
</dbReference>
<dbReference type="EMBL" id="FP929052">
    <property type="protein sequence ID" value="CBL16520.1"/>
    <property type="molecule type" value="Genomic_DNA"/>
</dbReference>
<evidence type="ECO:0000256" key="4">
    <source>
        <dbReference type="ARBA" id="ARBA00022741"/>
    </source>
</evidence>
<comment type="subunit">
    <text evidence="8">Oligomerizes as a right-handed, spiral filament on DNA at oriC.</text>
</comment>
<keyword evidence="6 8" id="KW-0446">Lipid-binding</keyword>
<protein>
    <recommendedName>
        <fullName evidence="8 9">Chromosomal replication initiator protein DnaA</fullName>
    </recommendedName>
</protein>